<evidence type="ECO:0000313" key="1">
    <source>
        <dbReference type="EMBL" id="KLJ08647.1"/>
    </source>
</evidence>
<name>A0A0H1BC85_9EURO</name>
<evidence type="ECO:0000313" key="2">
    <source>
        <dbReference type="Proteomes" id="UP000053573"/>
    </source>
</evidence>
<organism evidence="1 2">
    <name type="scientific">Blastomyces silverae</name>
    <dbReference type="NCBI Taxonomy" id="2060906"/>
    <lineage>
        <taxon>Eukaryota</taxon>
        <taxon>Fungi</taxon>
        <taxon>Dikarya</taxon>
        <taxon>Ascomycota</taxon>
        <taxon>Pezizomycotina</taxon>
        <taxon>Eurotiomycetes</taxon>
        <taxon>Eurotiomycetidae</taxon>
        <taxon>Onygenales</taxon>
        <taxon>Ajellomycetaceae</taxon>
        <taxon>Blastomyces</taxon>
    </lineage>
</organism>
<gene>
    <name evidence="1" type="ORF">EMPG_15938</name>
</gene>
<keyword evidence="2" id="KW-1185">Reference proteome</keyword>
<dbReference type="EMBL" id="LDEV01002554">
    <property type="protein sequence ID" value="KLJ08647.1"/>
    <property type="molecule type" value="Genomic_DNA"/>
</dbReference>
<proteinExistence type="predicted"/>
<protein>
    <submittedName>
        <fullName evidence="1">Uncharacterized protein</fullName>
    </submittedName>
</protein>
<dbReference type="Proteomes" id="UP000053573">
    <property type="component" value="Unassembled WGS sequence"/>
</dbReference>
<dbReference type="AlphaFoldDB" id="A0A0H1BC85"/>
<reference evidence="2" key="1">
    <citation type="journal article" date="2015" name="PLoS Genet.">
        <title>The dynamic genome and transcriptome of the human fungal pathogen Blastomyces and close relative Emmonsia.</title>
        <authorList>
            <person name="Munoz J.F."/>
            <person name="Gauthier G.M."/>
            <person name="Desjardins C.A."/>
            <person name="Gallo J.E."/>
            <person name="Holder J."/>
            <person name="Sullivan T.D."/>
            <person name="Marty A.J."/>
            <person name="Carmen J.C."/>
            <person name="Chen Z."/>
            <person name="Ding L."/>
            <person name="Gujja S."/>
            <person name="Magrini V."/>
            <person name="Misas E."/>
            <person name="Mitreva M."/>
            <person name="Priest M."/>
            <person name="Saif S."/>
            <person name="Whiston E.A."/>
            <person name="Young S."/>
            <person name="Zeng Q."/>
            <person name="Goldman W.E."/>
            <person name="Mardis E.R."/>
            <person name="Taylor J.W."/>
            <person name="McEwen J.G."/>
            <person name="Clay O.K."/>
            <person name="Klein B.S."/>
            <person name="Cuomo C.A."/>
        </authorList>
    </citation>
    <scope>NUCLEOTIDE SEQUENCE [LARGE SCALE GENOMIC DNA]</scope>
    <source>
        <strain evidence="2">UAMH 139</strain>
    </source>
</reference>
<sequence>MCGRWRWEGGWADGWMDGGDRRGCEGELGSSSNNMGARLLASAKRIPSAVSTRYSGQVKTKIPKGGLQLSGPAEQS</sequence>
<accession>A0A0H1BC85</accession>
<comment type="caution">
    <text evidence="1">The sequence shown here is derived from an EMBL/GenBank/DDBJ whole genome shotgun (WGS) entry which is preliminary data.</text>
</comment>